<evidence type="ECO:0000313" key="2">
    <source>
        <dbReference type="EMBL" id="KAH6897218.1"/>
    </source>
</evidence>
<evidence type="ECO:0000256" key="1">
    <source>
        <dbReference type="SAM" id="MobiDB-lite"/>
    </source>
</evidence>
<name>A0A9P9AVJ8_9HYPO</name>
<keyword evidence="3" id="KW-1185">Reference proteome</keyword>
<reference evidence="2 3" key="1">
    <citation type="journal article" date="2021" name="Nat. Commun.">
        <title>Genetic determinants of endophytism in the Arabidopsis root mycobiome.</title>
        <authorList>
            <person name="Mesny F."/>
            <person name="Miyauchi S."/>
            <person name="Thiergart T."/>
            <person name="Pickel B."/>
            <person name="Atanasova L."/>
            <person name="Karlsson M."/>
            <person name="Huettel B."/>
            <person name="Barry K.W."/>
            <person name="Haridas S."/>
            <person name="Chen C."/>
            <person name="Bauer D."/>
            <person name="Andreopoulos W."/>
            <person name="Pangilinan J."/>
            <person name="LaButti K."/>
            <person name="Riley R."/>
            <person name="Lipzen A."/>
            <person name="Clum A."/>
            <person name="Drula E."/>
            <person name="Henrissat B."/>
            <person name="Kohler A."/>
            <person name="Grigoriev I.V."/>
            <person name="Martin F.M."/>
            <person name="Hacquard S."/>
        </authorList>
    </citation>
    <scope>NUCLEOTIDE SEQUENCE [LARGE SCALE GENOMIC DNA]</scope>
    <source>
        <strain evidence="2 3">MPI-CAGE-CH-0241</strain>
    </source>
</reference>
<dbReference type="AlphaFoldDB" id="A0A9P9AVJ8"/>
<gene>
    <name evidence="2" type="ORF">B0T10DRAFT_179978</name>
</gene>
<dbReference type="Proteomes" id="UP000777438">
    <property type="component" value="Unassembled WGS sequence"/>
</dbReference>
<dbReference type="EMBL" id="JAGPYM010000003">
    <property type="protein sequence ID" value="KAH6897218.1"/>
    <property type="molecule type" value="Genomic_DNA"/>
</dbReference>
<evidence type="ECO:0000313" key="3">
    <source>
        <dbReference type="Proteomes" id="UP000777438"/>
    </source>
</evidence>
<proteinExistence type="predicted"/>
<organism evidence="2 3">
    <name type="scientific">Thelonectria olida</name>
    <dbReference type="NCBI Taxonomy" id="1576542"/>
    <lineage>
        <taxon>Eukaryota</taxon>
        <taxon>Fungi</taxon>
        <taxon>Dikarya</taxon>
        <taxon>Ascomycota</taxon>
        <taxon>Pezizomycotina</taxon>
        <taxon>Sordariomycetes</taxon>
        <taxon>Hypocreomycetidae</taxon>
        <taxon>Hypocreales</taxon>
        <taxon>Nectriaceae</taxon>
        <taxon>Thelonectria</taxon>
    </lineage>
</organism>
<accession>A0A9P9AVJ8</accession>
<feature type="region of interest" description="Disordered" evidence="1">
    <location>
        <begin position="1"/>
        <end position="26"/>
    </location>
</feature>
<comment type="caution">
    <text evidence="2">The sequence shown here is derived from an EMBL/GenBank/DDBJ whole genome shotgun (WGS) entry which is preliminary data.</text>
</comment>
<sequence>MPINPAIRTRAKKRRGPSCLHRDSSAGGVASSVVDRTIRRPCRSQASAHQGYIVSPPCLMLCCYSFTLLLSAPLISTPLALSISSCTAHIHQLGRVLKRWSLHQPDPVKLALCWAGPLALCVSGIAPPRSPLMHLSGRSATDRLRFYPAVLFSSTARSSLPTALLSSLPSSSTTTTLAIGPIGHVQAHHPGDR</sequence>
<protein>
    <submittedName>
        <fullName evidence="2">Uncharacterized protein</fullName>
    </submittedName>
</protein>